<reference evidence="2" key="1">
    <citation type="submission" date="2018-06" db="EMBL/GenBank/DDBJ databases">
        <authorList>
            <person name="Merrill B.D."/>
            <person name="Payne A.M."/>
            <person name="Hilton J.A."/>
            <person name="Ward A.T."/>
            <person name="Fajardo C.P."/>
            <person name="Imahara C."/>
            <person name="Hope S."/>
            <person name="Tsourkas P.K."/>
        </authorList>
    </citation>
    <scope>NUCLEOTIDE SEQUENCE [LARGE SCALE GENOMIC DNA]</scope>
</reference>
<dbReference type="Proteomes" id="UP000255898">
    <property type="component" value="Segment"/>
</dbReference>
<accession>A0A345ARV4</accession>
<evidence type="ECO:0000313" key="2">
    <source>
        <dbReference type="Proteomes" id="UP000255898"/>
    </source>
</evidence>
<keyword evidence="2" id="KW-1185">Reference proteome</keyword>
<sequence>MFQIQVKEVVHHCPHFAHSGAYFGLFLHVFRRAITGNWKPQKTLVGKGLTGFKGHRRAW</sequence>
<proteinExistence type="predicted"/>
<dbReference type="EMBL" id="MH431931">
    <property type="protein sequence ID" value="AXF39558.1"/>
    <property type="molecule type" value="Genomic_DNA"/>
</dbReference>
<evidence type="ECO:0000313" key="1">
    <source>
        <dbReference type="EMBL" id="AXF39558.1"/>
    </source>
</evidence>
<protein>
    <submittedName>
        <fullName evidence="1">Uncharacterized protein</fullName>
    </submittedName>
</protein>
<organism evidence="1 2">
    <name type="scientific">Paenibacillus phage Yyerffej</name>
    <dbReference type="NCBI Taxonomy" id="2249780"/>
    <lineage>
        <taxon>Viruses</taxon>
        <taxon>Duplodnaviria</taxon>
        <taxon>Heunggongvirae</taxon>
        <taxon>Uroviricota</taxon>
        <taxon>Caudoviricetes</taxon>
        <taxon>Fernvirus</taxon>
        <taxon>Fernvirus yyerffej</taxon>
    </lineage>
</organism>
<gene>
    <name evidence="1" type="ORF">YERFFEJ_34</name>
</gene>
<name>A0A345ARV4_9CAUD</name>